<protein>
    <recommendedName>
        <fullName evidence="4">SH3b domain-containing protein</fullName>
    </recommendedName>
</protein>
<keyword evidence="3" id="KW-1185">Reference proteome</keyword>
<feature type="compositionally biased region" description="Polar residues" evidence="1">
    <location>
        <begin position="166"/>
        <end position="182"/>
    </location>
</feature>
<gene>
    <name evidence="2" type="ORF">AHA02nite_13610</name>
</gene>
<feature type="compositionally biased region" description="Basic and acidic residues" evidence="1">
    <location>
        <begin position="66"/>
        <end position="76"/>
    </location>
</feature>
<dbReference type="InterPro" id="IPR023365">
    <property type="entry name" value="Sortase_dom-sf"/>
</dbReference>
<dbReference type="AlphaFoldDB" id="A0A511W3B9"/>
<dbReference type="RefSeq" id="WP_146815651.1">
    <property type="nucleotide sequence ID" value="NZ_BJYA01000006.1"/>
</dbReference>
<sequence length="322" mass="36088">MKKYFYSFALLIVTTITIALIVLPTSHTNDSSYTSSANPLIEQSLLTKHAIELQSSQEPSEEETLHDETSYTKEPHHSAYMSEISLNLRKGPSTDYEVEAILSPYEKVTAKAQALLNDQLWYLIEFDEQKLWASSAHLTPYEEPQQTNDNEQNNSERDQTEEQSDNNDTSNNKEANQSNEAQYEPNTIYFHDQAVSYKNGGQANGQQIIDSGPFASTWGGAETFSGTDGINTHFIGHNPGVFNNIWTANEFVITDSDGNAFRYTVDHVYQVDDHAIGIDDGENYWNRITGTGGGERVTFQACLTEDDTINWIIEASSQGQIN</sequence>
<evidence type="ECO:0000313" key="2">
    <source>
        <dbReference type="EMBL" id="GEN45585.1"/>
    </source>
</evidence>
<dbReference type="Proteomes" id="UP000321440">
    <property type="component" value="Unassembled WGS sequence"/>
</dbReference>
<comment type="caution">
    <text evidence="2">The sequence shown here is derived from an EMBL/GenBank/DDBJ whole genome shotgun (WGS) entry which is preliminary data.</text>
</comment>
<organism evidence="2 3">
    <name type="scientific">Alkalibacillus haloalkaliphilus</name>
    <dbReference type="NCBI Taxonomy" id="94136"/>
    <lineage>
        <taxon>Bacteria</taxon>
        <taxon>Bacillati</taxon>
        <taxon>Bacillota</taxon>
        <taxon>Bacilli</taxon>
        <taxon>Bacillales</taxon>
        <taxon>Bacillaceae</taxon>
        <taxon>Alkalibacillus</taxon>
    </lineage>
</organism>
<dbReference type="EMBL" id="BJYA01000006">
    <property type="protein sequence ID" value="GEN45585.1"/>
    <property type="molecule type" value="Genomic_DNA"/>
</dbReference>
<reference evidence="2 3" key="1">
    <citation type="submission" date="2019-07" db="EMBL/GenBank/DDBJ databases">
        <title>Whole genome shotgun sequence of Alkalibacillus haloalkaliphilus NBRC 103110.</title>
        <authorList>
            <person name="Hosoyama A."/>
            <person name="Uohara A."/>
            <person name="Ohji S."/>
            <person name="Ichikawa N."/>
        </authorList>
    </citation>
    <scope>NUCLEOTIDE SEQUENCE [LARGE SCALE GENOMIC DNA]</scope>
    <source>
        <strain evidence="2 3">NBRC 103110</strain>
    </source>
</reference>
<proteinExistence type="predicted"/>
<evidence type="ECO:0000313" key="3">
    <source>
        <dbReference type="Proteomes" id="UP000321440"/>
    </source>
</evidence>
<feature type="compositionally biased region" description="Polar residues" evidence="1">
    <location>
        <begin position="144"/>
        <end position="153"/>
    </location>
</feature>
<evidence type="ECO:0008006" key="4">
    <source>
        <dbReference type="Google" id="ProtNLM"/>
    </source>
</evidence>
<dbReference type="Gene3D" id="2.30.30.40">
    <property type="entry name" value="SH3 Domains"/>
    <property type="match status" value="1"/>
</dbReference>
<feature type="region of interest" description="Disordered" evidence="1">
    <location>
        <begin position="54"/>
        <end position="76"/>
    </location>
</feature>
<feature type="region of interest" description="Disordered" evidence="1">
    <location>
        <begin position="141"/>
        <end position="182"/>
    </location>
</feature>
<accession>A0A511W3B9</accession>
<name>A0A511W3B9_9BACI</name>
<evidence type="ECO:0000256" key="1">
    <source>
        <dbReference type="SAM" id="MobiDB-lite"/>
    </source>
</evidence>
<dbReference type="OrthoDB" id="186490at2"/>
<dbReference type="Gene3D" id="2.40.260.10">
    <property type="entry name" value="Sortase"/>
    <property type="match status" value="1"/>
</dbReference>